<dbReference type="Proteomes" id="UP000030157">
    <property type="component" value="Segment"/>
</dbReference>
<protein>
    <submittedName>
        <fullName evidence="1">Uncharacterized protein</fullName>
    </submittedName>
</protein>
<proteinExistence type="predicted"/>
<sequence>MVEETQKIFVTLDDKNFVSNWGTSLNSDEPVYEVDLPMDSPFFSHYYSNCFQYVGGELVLSEEKLLKVELLAVASKFKRDCEETYILQKVPYTISDTTYLFDVISDDEFINKITLLDNKIQDYVGVTAYATSDGSQSILKFDKSQYTTMTRYIKKVVESRENKLNNKLLPMIENAKSVEEAKEISWSSVPDELLPEQENNEPQDEQSIDSLIKENKELRQKVEFNELALMDAINMFSEMNKQATIN</sequence>
<dbReference type="EMBL" id="KJ801817">
    <property type="protein sequence ID" value="AII28440.1"/>
    <property type="molecule type" value="Genomic_DNA"/>
</dbReference>
<keyword evidence="2" id="KW-1185">Reference proteome</keyword>
<accession>A0A096XT15</accession>
<evidence type="ECO:0000313" key="2">
    <source>
        <dbReference type="Proteomes" id="UP000030157"/>
    </source>
</evidence>
<reference evidence="1" key="1">
    <citation type="submission" date="2014-05" db="EMBL/GenBank/DDBJ databases">
        <title>Complete genome sequence of Enterococcus faecalis bacteriophage ECP3.</title>
        <authorList>
            <person name="Kang H.-Y."/>
            <person name="Kim S."/>
            <person name="Kim J."/>
        </authorList>
    </citation>
    <scope>NUCLEOTIDE SEQUENCE [LARGE SCALE GENOMIC DNA]</scope>
    <source>
        <strain evidence="1">ECP3</strain>
    </source>
</reference>
<evidence type="ECO:0000313" key="1">
    <source>
        <dbReference type="EMBL" id="AII28440.1"/>
    </source>
</evidence>
<name>A0A096XT15_9CAUD</name>
<dbReference type="RefSeq" id="YP_009147081.1">
    <property type="nucleotide sequence ID" value="NC_027335.2"/>
</dbReference>
<organism evidence="1 2">
    <name type="scientific">Enterococcus phage ECP3</name>
    <dbReference type="NCBI Taxonomy" id="1498168"/>
    <lineage>
        <taxon>Viruses</taxon>
        <taxon>Duplodnaviria</taxon>
        <taxon>Heunggongvirae</taxon>
        <taxon>Uroviricota</taxon>
        <taxon>Caudoviricetes</taxon>
        <taxon>Herelleviridae</taxon>
        <taxon>Brockvirinae</taxon>
        <taxon>Kochikohdavirus</taxon>
        <taxon>Kochikohdavirus ECP3</taxon>
    </lineage>
</organism>
<dbReference type="GeneID" id="24628129"/>